<dbReference type="EMBL" id="FQVY01000007">
    <property type="protein sequence ID" value="SHG67087.1"/>
    <property type="molecule type" value="Genomic_DNA"/>
</dbReference>
<dbReference type="Proteomes" id="UP000184089">
    <property type="component" value="Unassembled WGS sequence"/>
</dbReference>
<feature type="transmembrane region" description="Helical" evidence="1">
    <location>
        <begin position="20"/>
        <end position="39"/>
    </location>
</feature>
<evidence type="ECO:0000313" key="2">
    <source>
        <dbReference type="EMBL" id="MZL70852.1"/>
    </source>
</evidence>
<dbReference type="AlphaFoldDB" id="A0AAQ1MG21"/>
<evidence type="ECO:0000313" key="4">
    <source>
        <dbReference type="Proteomes" id="UP000184089"/>
    </source>
</evidence>
<sequence>MPMGGLWGRIRQFMAGRRGVDGLSLFLVAVGALLSFVGQLLGQRWVLWICWALWLFAFWRMLSKNTEAREREDRWFLGWFSPAARRAALHAAEAPQRRAEKEARRAYRIFKCPGCGQKLRVPRGRGKIQIHCSRCGRDFVKKS</sequence>
<organism evidence="3 4">
    <name type="scientific">Bittarella massiliensis</name>
    <name type="common">ex Durand et al. 2017</name>
    <dbReference type="NCBI Taxonomy" id="1720313"/>
    <lineage>
        <taxon>Bacteria</taxon>
        <taxon>Bacillati</taxon>
        <taxon>Bacillota</taxon>
        <taxon>Clostridia</taxon>
        <taxon>Eubacteriales</taxon>
        <taxon>Oscillospiraceae</taxon>
        <taxon>Bittarella (ex Durand et al. 2017)</taxon>
    </lineage>
</organism>
<protein>
    <recommendedName>
        <fullName evidence="6">Zn-finger containing protein</fullName>
    </recommendedName>
</protein>
<evidence type="ECO:0000256" key="1">
    <source>
        <dbReference type="SAM" id="Phobius"/>
    </source>
</evidence>
<feature type="transmembrane region" description="Helical" evidence="1">
    <location>
        <begin position="45"/>
        <end position="62"/>
    </location>
</feature>
<dbReference type="EMBL" id="WWVX01000011">
    <property type="protein sequence ID" value="MZL70852.1"/>
    <property type="molecule type" value="Genomic_DNA"/>
</dbReference>
<reference evidence="4" key="2">
    <citation type="submission" date="2016-11" db="EMBL/GenBank/DDBJ databases">
        <authorList>
            <person name="Jaros S."/>
            <person name="Januszkiewicz K."/>
            <person name="Wedrychowicz H."/>
        </authorList>
    </citation>
    <scope>NUCLEOTIDE SEQUENCE [LARGE SCALE GENOMIC DNA]</scope>
    <source>
        <strain evidence="4">DSM 4029</strain>
    </source>
</reference>
<evidence type="ECO:0008006" key="6">
    <source>
        <dbReference type="Google" id="ProtNLM"/>
    </source>
</evidence>
<dbReference type="RefSeq" id="WP_052537718.1">
    <property type="nucleotide sequence ID" value="NZ_FQVY01000007.1"/>
</dbReference>
<reference evidence="2 5" key="3">
    <citation type="journal article" date="2019" name="Nat. Med.">
        <title>A library of human gut bacterial isolates paired with longitudinal multiomics data enables mechanistic microbiome research.</title>
        <authorList>
            <person name="Poyet M."/>
            <person name="Groussin M."/>
            <person name="Gibbons S.M."/>
            <person name="Avila-Pacheco J."/>
            <person name="Jiang X."/>
            <person name="Kearney S.M."/>
            <person name="Perrotta A.R."/>
            <person name="Berdy B."/>
            <person name="Zhao S."/>
            <person name="Lieberman T.D."/>
            <person name="Swanson P.K."/>
            <person name="Smith M."/>
            <person name="Roesemann S."/>
            <person name="Alexander J.E."/>
            <person name="Rich S.A."/>
            <person name="Livny J."/>
            <person name="Vlamakis H."/>
            <person name="Clish C."/>
            <person name="Bullock K."/>
            <person name="Deik A."/>
            <person name="Scott J."/>
            <person name="Pierce K.A."/>
            <person name="Xavier R.J."/>
            <person name="Alm E.J."/>
        </authorList>
    </citation>
    <scope>NUCLEOTIDE SEQUENCE [LARGE SCALE GENOMIC DNA]</scope>
    <source>
        <strain evidence="2 5">BIOML-A2</strain>
    </source>
</reference>
<reference evidence="3" key="1">
    <citation type="submission" date="2016-11" db="EMBL/GenBank/DDBJ databases">
        <authorList>
            <person name="Varghese N."/>
            <person name="Submissions S."/>
        </authorList>
    </citation>
    <scope>NUCLEOTIDE SEQUENCE</scope>
    <source>
        <strain evidence="3">DSM 4029</strain>
    </source>
</reference>
<keyword evidence="5" id="KW-1185">Reference proteome</keyword>
<evidence type="ECO:0000313" key="3">
    <source>
        <dbReference type="EMBL" id="SHG67087.1"/>
    </source>
</evidence>
<gene>
    <name evidence="2" type="ORF">GT747_13950</name>
    <name evidence="3" type="ORF">SAMN05444424_2956</name>
</gene>
<keyword evidence="1" id="KW-0472">Membrane</keyword>
<keyword evidence="1" id="KW-0812">Transmembrane</keyword>
<proteinExistence type="predicted"/>
<evidence type="ECO:0000313" key="5">
    <source>
        <dbReference type="Proteomes" id="UP000474718"/>
    </source>
</evidence>
<comment type="caution">
    <text evidence="3">The sequence shown here is derived from an EMBL/GenBank/DDBJ whole genome shotgun (WGS) entry which is preliminary data.</text>
</comment>
<keyword evidence="1" id="KW-1133">Transmembrane helix</keyword>
<dbReference type="Proteomes" id="UP000474718">
    <property type="component" value="Unassembled WGS sequence"/>
</dbReference>
<name>A0AAQ1MG21_9FIRM</name>
<accession>A0AAQ1MG21</accession>